<dbReference type="Proteomes" id="UP000825729">
    <property type="component" value="Unassembled WGS sequence"/>
</dbReference>
<keyword evidence="1" id="KW-0677">Repeat</keyword>
<organism evidence="3 4">
    <name type="scientific">Aristolochia fimbriata</name>
    <name type="common">White veined hardy Dutchman's pipe vine</name>
    <dbReference type="NCBI Taxonomy" id="158543"/>
    <lineage>
        <taxon>Eukaryota</taxon>
        <taxon>Viridiplantae</taxon>
        <taxon>Streptophyta</taxon>
        <taxon>Embryophyta</taxon>
        <taxon>Tracheophyta</taxon>
        <taxon>Spermatophyta</taxon>
        <taxon>Magnoliopsida</taxon>
        <taxon>Magnoliidae</taxon>
        <taxon>Piperales</taxon>
        <taxon>Aristolochiaceae</taxon>
        <taxon>Aristolochia</taxon>
    </lineage>
</organism>
<dbReference type="NCBIfam" id="TIGR00756">
    <property type="entry name" value="PPR"/>
    <property type="match status" value="1"/>
</dbReference>
<accession>A0AAV7EWE0</accession>
<dbReference type="PANTHER" id="PTHR47926">
    <property type="entry name" value="PENTATRICOPEPTIDE REPEAT-CONTAINING PROTEIN"/>
    <property type="match status" value="1"/>
</dbReference>
<dbReference type="Gene3D" id="1.25.40.10">
    <property type="entry name" value="Tetratricopeptide repeat domain"/>
    <property type="match status" value="1"/>
</dbReference>
<dbReference type="AlphaFoldDB" id="A0AAV7EWE0"/>
<evidence type="ECO:0000259" key="2">
    <source>
        <dbReference type="Pfam" id="PF14432"/>
    </source>
</evidence>
<dbReference type="GO" id="GO:0008270">
    <property type="term" value="F:zinc ion binding"/>
    <property type="evidence" value="ECO:0007669"/>
    <property type="project" value="InterPro"/>
</dbReference>
<evidence type="ECO:0000313" key="3">
    <source>
        <dbReference type="EMBL" id="KAG9452809.1"/>
    </source>
</evidence>
<evidence type="ECO:0000313" key="4">
    <source>
        <dbReference type="Proteomes" id="UP000825729"/>
    </source>
</evidence>
<dbReference type="InterPro" id="IPR011990">
    <property type="entry name" value="TPR-like_helical_dom_sf"/>
</dbReference>
<dbReference type="EMBL" id="JAINDJ010000003">
    <property type="protein sequence ID" value="KAG9452809.1"/>
    <property type="molecule type" value="Genomic_DNA"/>
</dbReference>
<comment type="caution">
    <text evidence="3">The sequence shown here is derived from an EMBL/GenBank/DDBJ whole genome shotgun (WGS) entry which is preliminary data.</text>
</comment>
<dbReference type="Pfam" id="PF14432">
    <property type="entry name" value="DYW_deaminase"/>
    <property type="match status" value="1"/>
</dbReference>
<proteinExistence type="predicted"/>
<dbReference type="FunFam" id="1.25.40.10:FF:000242">
    <property type="entry name" value="Pentatricopeptide repeat-containing protein"/>
    <property type="match status" value="1"/>
</dbReference>
<dbReference type="Pfam" id="PF01535">
    <property type="entry name" value="PPR"/>
    <property type="match status" value="1"/>
</dbReference>
<sequence>MECNYPRMNGFGNQSIRVFQEMQSQGEDPDEVTFVVTFVGVLSACSHAGLLNEGRKYFALMTQFYGIKPGLEHCGCKVDLLGRTGHLNDALEFIEKMPVEPNAAIWGALLGGCFIYDNTELGEYVGRHLLELDPHHSGRCVILSNIYANANQWDKLISKIYNRKIIVRDHYRFHHFDQGRCSCKDFW</sequence>
<reference evidence="3 4" key="1">
    <citation type="submission" date="2021-07" db="EMBL/GenBank/DDBJ databases">
        <title>The Aristolochia fimbriata genome: insights into angiosperm evolution, floral development and chemical biosynthesis.</title>
        <authorList>
            <person name="Jiao Y."/>
        </authorList>
    </citation>
    <scope>NUCLEOTIDE SEQUENCE [LARGE SCALE GENOMIC DNA]</scope>
    <source>
        <strain evidence="3">IBCAS-2021</strain>
        <tissue evidence="3">Leaf</tissue>
    </source>
</reference>
<evidence type="ECO:0000256" key="1">
    <source>
        <dbReference type="ARBA" id="ARBA00022737"/>
    </source>
</evidence>
<dbReference type="InterPro" id="IPR046960">
    <property type="entry name" value="PPR_At4g14850-like_plant"/>
</dbReference>
<dbReference type="GO" id="GO:0003723">
    <property type="term" value="F:RNA binding"/>
    <property type="evidence" value="ECO:0007669"/>
    <property type="project" value="InterPro"/>
</dbReference>
<dbReference type="GO" id="GO:0009451">
    <property type="term" value="P:RNA modification"/>
    <property type="evidence" value="ECO:0007669"/>
    <property type="project" value="InterPro"/>
</dbReference>
<gene>
    <name evidence="3" type="ORF">H6P81_005713</name>
</gene>
<feature type="domain" description="DYW" evidence="2">
    <location>
        <begin position="153"/>
        <end position="187"/>
    </location>
</feature>
<dbReference type="InterPro" id="IPR002885">
    <property type="entry name" value="PPR_rpt"/>
</dbReference>
<protein>
    <recommendedName>
        <fullName evidence="2">DYW domain-containing protein</fullName>
    </recommendedName>
</protein>
<keyword evidence="4" id="KW-1185">Reference proteome</keyword>
<dbReference type="InterPro" id="IPR032867">
    <property type="entry name" value="DYW_dom"/>
</dbReference>
<name>A0AAV7EWE0_ARIFI</name>